<dbReference type="PANTHER" id="PTHR43841:SF1">
    <property type="entry name" value="3-HYDROXYACYL-THIOESTER DEHYDRATASE X"/>
    <property type="match status" value="1"/>
</dbReference>
<evidence type="ECO:0000313" key="3">
    <source>
        <dbReference type="EMBL" id="RAV33740.1"/>
    </source>
</evidence>
<dbReference type="EMBL" id="PHQP01000049">
    <property type="protein sequence ID" value="RAV33740.1"/>
    <property type="molecule type" value="Genomic_DNA"/>
</dbReference>
<feature type="domain" description="MaoC-like" evidence="2">
    <location>
        <begin position="205"/>
        <end position="293"/>
    </location>
</feature>
<dbReference type="InterPro" id="IPR029069">
    <property type="entry name" value="HotDog_dom_sf"/>
</dbReference>
<dbReference type="PANTHER" id="PTHR43841">
    <property type="entry name" value="3-HYDROXYACYL-THIOESTER DEHYDRATASE HTDX-RELATED"/>
    <property type="match status" value="1"/>
</dbReference>
<dbReference type="GO" id="GO:0006633">
    <property type="term" value="P:fatty acid biosynthetic process"/>
    <property type="evidence" value="ECO:0007669"/>
    <property type="project" value="InterPro"/>
</dbReference>
<evidence type="ECO:0000313" key="4">
    <source>
        <dbReference type="Proteomes" id="UP000251047"/>
    </source>
</evidence>
<dbReference type="AlphaFoldDB" id="A0A364VAQ0"/>
<dbReference type="GO" id="GO:0004312">
    <property type="term" value="F:fatty acid synthase activity"/>
    <property type="evidence" value="ECO:0007669"/>
    <property type="project" value="InterPro"/>
</dbReference>
<dbReference type="OrthoDB" id="9774179at2"/>
<dbReference type="InterPro" id="IPR002539">
    <property type="entry name" value="MaoC-like_dom"/>
</dbReference>
<dbReference type="InterPro" id="IPR003965">
    <property type="entry name" value="Fatty_acid_synthase"/>
</dbReference>
<dbReference type="Pfam" id="PF01575">
    <property type="entry name" value="MaoC_dehydratas"/>
    <property type="match status" value="1"/>
</dbReference>
<protein>
    <recommendedName>
        <fullName evidence="2">MaoC-like domain-containing protein</fullName>
    </recommendedName>
</protein>
<comment type="similarity">
    <text evidence="1">Belongs to the enoyl-CoA hydratase/isomerase family.</text>
</comment>
<sequence>MSFQVSAQQKPTQGAHVTYQELKNIPVLMEEYRSAVKDMLPVVGTKRSAKANPKTAYQVTGVKVDVSHLAAYTSSTGLRLNNELPLTYPYVLSFPIVMKVLTAKDFPFAAVGVVHLTNVIEQTRPLTVDDVVDFSVHAENLREHTKGLLIDLVTTVSVDGDVVWKQTSGFLSKGAKLSSSSTLGGKEKTDGRILPAAQLPADPTPTSTVRVTPADIKVYANASGDKNPIHVSGVGAKAFGFPSVIAHGMWSAATMLAVLEGQIPPAARFSVEFAKPVTLPGTVAVFTDGSAQKGWQIQLRKASKLETLHATGAIESLNL</sequence>
<reference evidence="3 4" key="1">
    <citation type="journal article" date="2018" name="Syst. Appl. Microbiol.">
        <title>Corynebacterium heidelbergense sp. nov., isolated from the preen glands of Egyptian geese (Alopochen aegyptiacus).</title>
        <authorList>
            <person name="Braun M.S."/>
            <person name="Wang E."/>
            <person name="Zimmermann S."/>
            <person name="Wink M."/>
        </authorList>
    </citation>
    <scope>NUCLEOTIDE SEQUENCE [LARGE SCALE GENOMIC DNA]</scope>
    <source>
        <strain evidence="3 4">DSM 104638</strain>
    </source>
</reference>
<accession>A0A364VAQ0</accession>
<comment type="caution">
    <text evidence="3">The sequence shown here is derived from an EMBL/GenBank/DDBJ whole genome shotgun (WGS) entry which is preliminary data.</text>
</comment>
<name>A0A364VAQ0_9CORY</name>
<dbReference type="PRINTS" id="PR01483">
    <property type="entry name" value="FASYNTHASE"/>
</dbReference>
<dbReference type="Gene3D" id="3.10.129.10">
    <property type="entry name" value="Hotdog Thioesterase"/>
    <property type="match status" value="1"/>
</dbReference>
<dbReference type="GO" id="GO:0005835">
    <property type="term" value="C:fatty acid synthase complex"/>
    <property type="evidence" value="ECO:0007669"/>
    <property type="project" value="InterPro"/>
</dbReference>
<organism evidence="3 4">
    <name type="scientific">Corynebacterium heidelbergense</name>
    <dbReference type="NCBI Taxonomy" id="2055947"/>
    <lineage>
        <taxon>Bacteria</taxon>
        <taxon>Bacillati</taxon>
        <taxon>Actinomycetota</taxon>
        <taxon>Actinomycetes</taxon>
        <taxon>Mycobacteriales</taxon>
        <taxon>Corynebacteriaceae</taxon>
        <taxon>Corynebacterium</taxon>
    </lineage>
</organism>
<proteinExistence type="inferred from homology"/>
<dbReference type="Proteomes" id="UP000251047">
    <property type="component" value="Unassembled WGS sequence"/>
</dbReference>
<evidence type="ECO:0000259" key="2">
    <source>
        <dbReference type="Pfam" id="PF01575"/>
    </source>
</evidence>
<dbReference type="SUPFAM" id="SSF54637">
    <property type="entry name" value="Thioesterase/thiol ester dehydrase-isomerase"/>
    <property type="match status" value="2"/>
</dbReference>
<gene>
    <name evidence="3" type="ORF">CWC39_06915</name>
</gene>
<evidence type="ECO:0000256" key="1">
    <source>
        <dbReference type="ARBA" id="ARBA00005254"/>
    </source>
</evidence>